<keyword evidence="10" id="KW-1185">Reference proteome</keyword>
<dbReference type="FunFam" id="3.10.660.10:FF:000001">
    <property type="entry name" value="Diphthamide biosynthesis 3"/>
    <property type="match status" value="1"/>
</dbReference>
<dbReference type="STRING" id="578461.R0KWA5"/>
<dbReference type="PANTHER" id="PTHR21454:SF31">
    <property type="entry name" value="DIPHTHAMIDE BIOSYNTHESIS PROTEIN 3"/>
    <property type="match status" value="1"/>
</dbReference>
<evidence type="ECO:0000259" key="8">
    <source>
        <dbReference type="PROSITE" id="PS51074"/>
    </source>
</evidence>
<evidence type="ECO:0000256" key="3">
    <source>
        <dbReference type="ARBA" id="ARBA00023004"/>
    </source>
</evidence>
<keyword evidence="2" id="KW-0479">Metal-binding</keyword>
<protein>
    <recommendedName>
        <fullName evidence="6">Diphthamide biosynthesis protein 3</fullName>
    </recommendedName>
</protein>
<evidence type="ECO:0000313" key="9">
    <source>
        <dbReference type="EMBL" id="EOB15191.1"/>
    </source>
</evidence>
<evidence type="ECO:0000256" key="1">
    <source>
        <dbReference type="ARBA" id="ARBA00005156"/>
    </source>
</evidence>
<dbReference type="InterPro" id="IPR007872">
    <property type="entry name" value="DPH_MB_dom"/>
</dbReference>
<name>R0KWA5_NOSB1</name>
<sequence>MKTFIPTYNDYFEKMEDNKPTEDDEIYYTEVDIKDFVYDDTTQTFTYPCPCGDNFEFFLEDMLNYEETARCPSCSLVVRVIYGDEDIDQYSKYLS</sequence>
<organism evidence="9 10">
    <name type="scientific">Nosema bombycis (strain CQ1 / CVCC 102059)</name>
    <name type="common">Microsporidian parasite</name>
    <name type="synonym">Pebrine of silkworm</name>
    <dbReference type="NCBI Taxonomy" id="578461"/>
    <lineage>
        <taxon>Eukaryota</taxon>
        <taxon>Fungi</taxon>
        <taxon>Fungi incertae sedis</taxon>
        <taxon>Microsporidia</taxon>
        <taxon>Nosematidae</taxon>
        <taxon>Nosema</taxon>
    </lineage>
</organism>
<dbReference type="Proteomes" id="UP000016927">
    <property type="component" value="Unassembled WGS sequence"/>
</dbReference>
<evidence type="ECO:0000256" key="6">
    <source>
        <dbReference type="ARBA" id="ARBA00041070"/>
    </source>
</evidence>
<proteinExistence type="inferred from homology"/>
<accession>R0KWA5</accession>
<dbReference type="EMBL" id="KB908915">
    <property type="protein sequence ID" value="EOB15191.1"/>
    <property type="molecule type" value="Genomic_DNA"/>
</dbReference>
<dbReference type="SUPFAM" id="SSF144217">
    <property type="entry name" value="CSL zinc finger"/>
    <property type="match status" value="1"/>
</dbReference>
<feature type="domain" description="DPH-type MB" evidence="8">
    <location>
        <begin position="27"/>
        <end position="83"/>
    </location>
</feature>
<dbReference type="InterPro" id="IPR036671">
    <property type="entry name" value="DPH_MB_sf"/>
</dbReference>
<evidence type="ECO:0000256" key="7">
    <source>
        <dbReference type="ARBA" id="ARBA00048125"/>
    </source>
</evidence>
<dbReference type="UniPathway" id="UPA00559"/>
<comment type="similarity">
    <text evidence="4">Belongs to the DPH3 family.</text>
</comment>
<keyword evidence="3" id="KW-0408">Iron</keyword>
<dbReference type="HOGENOM" id="CLU_155991_2_0_1"/>
<comment type="catalytic activity">
    <reaction evidence="5">
        <text>[3Fe-4S](1+)-[protein] + Fe(2+)-[Dph3] = [3Fe-4S](0)-[protein] + Fe(3+)-[Dph3]</text>
        <dbReference type="Rhea" id="RHEA:71235"/>
        <dbReference type="Rhea" id="RHEA-COMP:17996"/>
        <dbReference type="Rhea" id="RHEA-COMP:17997"/>
        <dbReference type="Rhea" id="RHEA-COMP:18002"/>
        <dbReference type="Rhea" id="RHEA-COMP:18003"/>
        <dbReference type="ChEBI" id="CHEBI:29033"/>
        <dbReference type="ChEBI" id="CHEBI:29034"/>
        <dbReference type="ChEBI" id="CHEBI:33751"/>
        <dbReference type="ChEBI" id="CHEBI:47402"/>
        <dbReference type="ChEBI" id="CHEBI:83228"/>
    </reaction>
</comment>
<comment type="pathway">
    <text evidence="1">Protein modification; peptidyl-diphthamide biosynthesis.</text>
</comment>
<evidence type="ECO:0000256" key="2">
    <source>
        <dbReference type="ARBA" id="ARBA00022723"/>
    </source>
</evidence>
<gene>
    <name evidence="9" type="primary">DPH3</name>
    <name evidence="9" type="ORF">NBO_7g0009</name>
</gene>
<dbReference type="AlphaFoldDB" id="R0KWA5"/>
<reference evidence="9 10" key="1">
    <citation type="journal article" date="2013" name="BMC Genomics">
        <title>Comparative genomics of parasitic silkworm microsporidia reveal an association between genome expansion and host adaptation.</title>
        <authorList>
            <person name="Pan G."/>
            <person name="Xu J."/>
            <person name="Li T."/>
            <person name="Xia Q."/>
            <person name="Liu S.L."/>
            <person name="Zhang G."/>
            <person name="Li S."/>
            <person name="Li C."/>
            <person name="Liu H."/>
            <person name="Yang L."/>
            <person name="Liu T."/>
            <person name="Zhang X."/>
            <person name="Wu Z."/>
            <person name="Fan W."/>
            <person name="Dang X."/>
            <person name="Xiang H."/>
            <person name="Tao M."/>
            <person name="Li Y."/>
            <person name="Hu J."/>
            <person name="Li Z."/>
            <person name="Lin L."/>
            <person name="Luo J."/>
            <person name="Geng L."/>
            <person name="Wang L."/>
            <person name="Long M."/>
            <person name="Wan Y."/>
            <person name="He N."/>
            <person name="Zhang Z."/>
            <person name="Lu C."/>
            <person name="Keeling P.J."/>
            <person name="Wang J."/>
            <person name="Xiang Z."/>
            <person name="Zhou Z."/>
        </authorList>
    </citation>
    <scope>NUCLEOTIDE SEQUENCE [LARGE SCALE GENOMIC DNA]</scope>
    <source>
        <strain evidence="10">CQ1 / CVCC 102059</strain>
    </source>
</reference>
<dbReference type="GO" id="GO:0017183">
    <property type="term" value="P:protein histidyl modification to diphthamide"/>
    <property type="evidence" value="ECO:0007669"/>
    <property type="project" value="UniProtKB-UniPathway"/>
</dbReference>
<dbReference type="PROSITE" id="PS51074">
    <property type="entry name" value="DPH_MB"/>
    <property type="match status" value="1"/>
</dbReference>
<dbReference type="InterPro" id="IPR044248">
    <property type="entry name" value="DPH3/4-like"/>
</dbReference>
<dbReference type="VEuPathDB" id="MicrosporidiaDB:NBO_7g0009"/>
<dbReference type="OMA" id="IYDPDMF"/>
<comment type="catalytic activity">
    <reaction evidence="7">
        <text>2 [3Fe-4S](0)-[protein] + 2 Fe(2+)-[Dph3] + NADH = 2 [4Fe-4S](1+)-[protein] + 2 [Dph3] + NAD(+) + H(+)</text>
        <dbReference type="Rhea" id="RHEA:71239"/>
        <dbReference type="Rhea" id="RHEA-COMP:17997"/>
        <dbReference type="Rhea" id="RHEA-COMP:17998"/>
        <dbReference type="Rhea" id="RHEA-COMP:18001"/>
        <dbReference type="Rhea" id="RHEA-COMP:18002"/>
        <dbReference type="ChEBI" id="CHEBI:15378"/>
        <dbReference type="ChEBI" id="CHEBI:29033"/>
        <dbReference type="ChEBI" id="CHEBI:33723"/>
        <dbReference type="ChEBI" id="CHEBI:47402"/>
        <dbReference type="ChEBI" id="CHEBI:57540"/>
        <dbReference type="ChEBI" id="CHEBI:57945"/>
        <dbReference type="ChEBI" id="CHEBI:83228"/>
    </reaction>
</comment>
<dbReference type="PANTHER" id="PTHR21454">
    <property type="entry name" value="DPH3 HOMOLOG-RELATED"/>
    <property type="match status" value="1"/>
</dbReference>
<dbReference type="OrthoDB" id="66964at2759"/>
<dbReference type="Gene3D" id="3.10.660.10">
    <property type="entry name" value="DPH Zinc finger"/>
    <property type="match status" value="1"/>
</dbReference>
<dbReference type="GO" id="GO:0046872">
    <property type="term" value="F:metal ion binding"/>
    <property type="evidence" value="ECO:0007669"/>
    <property type="project" value="UniProtKB-KW"/>
</dbReference>
<evidence type="ECO:0000256" key="4">
    <source>
        <dbReference type="ARBA" id="ARBA00024032"/>
    </source>
</evidence>
<evidence type="ECO:0000256" key="5">
    <source>
        <dbReference type="ARBA" id="ARBA00036267"/>
    </source>
</evidence>
<dbReference type="Pfam" id="PF05207">
    <property type="entry name" value="Zn_ribbon_CSL"/>
    <property type="match status" value="1"/>
</dbReference>
<evidence type="ECO:0000313" key="10">
    <source>
        <dbReference type="Proteomes" id="UP000016927"/>
    </source>
</evidence>